<protein>
    <submittedName>
        <fullName evidence="6">GFA family protein</fullName>
    </submittedName>
</protein>
<dbReference type="AlphaFoldDB" id="A0AAE2REP9"/>
<accession>A0AAE2REP9</accession>
<evidence type="ECO:0000313" key="7">
    <source>
        <dbReference type="Proteomes" id="UP000655037"/>
    </source>
</evidence>
<dbReference type="PANTHER" id="PTHR33337">
    <property type="entry name" value="GFA DOMAIN-CONTAINING PROTEIN"/>
    <property type="match status" value="1"/>
</dbReference>
<gene>
    <name evidence="6" type="ORF">IEI95_012855</name>
</gene>
<keyword evidence="3" id="KW-0862">Zinc</keyword>
<feature type="domain" description="CENP-V/GFA" evidence="5">
    <location>
        <begin position="2"/>
        <end position="116"/>
    </location>
</feature>
<keyword evidence="2" id="KW-0479">Metal-binding</keyword>
<evidence type="ECO:0000313" key="6">
    <source>
        <dbReference type="EMBL" id="MBF2715102.1"/>
    </source>
</evidence>
<name>A0AAE2REP9_AGRVI</name>
<dbReference type="SUPFAM" id="SSF51316">
    <property type="entry name" value="Mss4-like"/>
    <property type="match status" value="1"/>
</dbReference>
<dbReference type="Pfam" id="PF04828">
    <property type="entry name" value="GFA"/>
    <property type="match status" value="1"/>
</dbReference>
<dbReference type="GO" id="GO:0016846">
    <property type="term" value="F:carbon-sulfur lyase activity"/>
    <property type="evidence" value="ECO:0007669"/>
    <property type="project" value="InterPro"/>
</dbReference>
<dbReference type="InterPro" id="IPR011057">
    <property type="entry name" value="Mss4-like_sf"/>
</dbReference>
<reference evidence="6" key="1">
    <citation type="submission" date="2020-11" db="EMBL/GenBank/DDBJ databases">
        <title>Agrobacterium vitis strain K377 genome.</title>
        <authorList>
            <person name="Xi H."/>
        </authorList>
    </citation>
    <scope>NUCLEOTIDE SEQUENCE</scope>
    <source>
        <strain evidence="6">K377</strain>
    </source>
</reference>
<sequence length="126" mass="13962">MHKGSCLCGAVRFQVNGDLPPPDACHCSKCRKHSGHYFASTDVPKDKIEIDGSETISWYQSSEKVRRGFCSVCGTSLFFDPPARDWIAVAMGAFDGPTQTRLKMHIFVADKGDYYDIADGLPQNQQ</sequence>
<dbReference type="EMBL" id="JACXXJ020000005">
    <property type="protein sequence ID" value="MBF2715102.1"/>
    <property type="molecule type" value="Genomic_DNA"/>
</dbReference>
<evidence type="ECO:0000256" key="3">
    <source>
        <dbReference type="ARBA" id="ARBA00022833"/>
    </source>
</evidence>
<dbReference type="PROSITE" id="PS51891">
    <property type="entry name" value="CENP_V_GFA"/>
    <property type="match status" value="1"/>
</dbReference>
<evidence type="ECO:0000256" key="4">
    <source>
        <dbReference type="ARBA" id="ARBA00023239"/>
    </source>
</evidence>
<evidence type="ECO:0000256" key="1">
    <source>
        <dbReference type="ARBA" id="ARBA00005495"/>
    </source>
</evidence>
<evidence type="ECO:0000256" key="2">
    <source>
        <dbReference type="ARBA" id="ARBA00022723"/>
    </source>
</evidence>
<comment type="caution">
    <text evidence="6">The sequence shown here is derived from an EMBL/GenBank/DDBJ whole genome shotgun (WGS) entry which is preliminary data.</text>
</comment>
<dbReference type="Gene3D" id="3.90.1590.10">
    <property type="entry name" value="glutathione-dependent formaldehyde- activating enzyme (gfa)"/>
    <property type="match status" value="1"/>
</dbReference>
<proteinExistence type="inferred from homology"/>
<dbReference type="Proteomes" id="UP000655037">
    <property type="component" value="Unassembled WGS sequence"/>
</dbReference>
<dbReference type="GO" id="GO:0046872">
    <property type="term" value="F:metal ion binding"/>
    <property type="evidence" value="ECO:0007669"/>
    <property type="project" value="UniProtKB-KW"/>
</dbReference>
<comment type="similarity">
    <text evidence="1">Belongs to the Gfa family.</text>
</comment>
<organism evidence="6 7">
    <name type="scientific">Agrobacterium vitis</name>
    <name type="common">Rhizobium vitis</name>
    <dbReference type="NCBI Taxonomy" id="373"/>
    <lineage>
        <taxon>Bacteria</taxon>
        <taxon>Pseudomonadati</taxon>
        <taxon>Pseudomonadota</taxon>
        <taxon>Alphaproteobacteria</taxon>
        <taxon>Hyphomicrobiales</taxon>
        <taxon>Rhizobiaceae</taxon>
        <taxon>Rhizobium/Agrobacterium group</taxon>
        <taxon>Agrobacterium</taxon>
    </lineage>
</organism>
<evidence type="ECO:0000259" key="5">
    <source>
        <dbReference type="PROSITE" id="PS51891"/>
    </source>
</evidence>
<dbReference type="InterPro" id="IPR006913">
    <property type="entry name" value="CENP-V/GFA"/>
</dbReference>
<dbReference type="PANTHER" id="PTHR33337:SF40">
    <property type="entry name" value="CENP-V_GFA DOMAIN-CONTAINING PROTEIN-RELATED"/>
    <property type="match status" value="1"/>
</dbReference>
<keyword evidence="4" id="KW-0456">Lyase</keyword>
<dbReference type="RefSeq" id="WP_156537054.1">
    <property type="nucleotide sequence ID" value="NZ_AP023279.1"/>
</dbReference>